<accession>A0A9N9L3V4</accession>
<feature type="region of interest" description="Disordered" evidence="1">
    <location>
        <begin position="1"/>
        <end position="39"/>
    </location>
</feature>
<evidence type="ECO:0000256" key="1">
    <source>
        <dbReference type="SAM" id="MobiDB-lite"/>
    </source>
</evidence>
<dbReference type="EMBL" id="CAJVRL010000080">
    <property type="protein sequence ID" value="CAG8957658.1"/>
    <property type="molecule type" value="Genomic_DNA"/>
</dbReference>
<organism evidence="2 3">
    <name type="scientific">Hymenoscyphus fraxineus</name>
    <dbReference type="NCBI Taxonomy" id="746836"/>
    <lineage>
        <taxon>Eukaryota</taxon>
        <taxon>Fungi</taxon>
        <taxon>Dikarya</taxon>
        <taxon>Ascomycota</taxon>
        <taxon>Pezizomycotina</taxon>
        <taxon>Leotiomycetes</taxon>
        <taxon>Helotiales</taxon>
        <taxon>Helotiaceae</taxon>
        <taxon>Hymenoscyphus</taxon>
    </lineage>
</organism>
<reference evidence="2" key="1">
    <citation type="submission" date="2021-07" db="EMBL/GenBank/DDBJ databases">
        <authorList>
            <person name="Durling M."/>
        </authorList>
    </citation>
    <scope>NUCLEOTIDE SEQUENCE</scope>
</reference>
<dbReference type="Proteomes" id="UP000696280">
    <property type="component" value="Unassembled WGS sequence"/>
</dbReference>
<evidence type="ECO:0000313" key="3">
    <source>
        <dbReference type="Proteomes" id="UP000696280"/>
    </source>
</evidence>
<evidence type="ECO:0000313" key="2">
    <source>
        <dbReference type="EMBL" id="CAG8957658.1"/>
    </source>
</evidence>
<name>A0A9N9L3V4_9HELO</name>
<proteinExistence type="predicted"/>
<gene>
    <name evidence="2" type="ORF">HYFRA_00010525</name>
</gene>
<dbReference type="AlphaFoldDB" id="A0A9N9L3V4"/>
<feature type="compositionally biased region" description="Polar residues" evidence="1">
    <location>
        <begin position="1"/>
        <end position="23"/>
    </location>
</feature>
<comment type="caution">
    <text evidence="2">The sequence shown here is derived from an EMBL/GenBank/DDBJ whole genome shotgun (WGS) entry which is preliminary data.</text>
</comment>
<sequence length="108" mass="11691">MTPKQPQLSADENRNSLFQTTDTEALDEVGSISPISTTSTESEAIMRYILLLERTQAQLQKTEKIMDKLSGQLGNAIAVTESLKSGKSMEVTGCERGSGIMDSTYVAS</sequence>
<keyword evidence="3" id="KW-1185">Reference proteome</keyword>
<protein>
    <submittedName>
        <fullName evidence="2">Uncharacterized protein</fullName>
    </submittedName>
</protein>